<name>A0A9D9IHB3_9BACT</name>
<evidence type="ECO:0000256" key="1">
    <source>
        <dbReference type="ARBA" id="ARBA00004651"/>
    </source>
</evidence>
<dbReference type="Proteomes" id="UP000823603">
    <property type="component" value="Unassembled WGS sequence"/>
</dbReference>
<dbReference type="InterPro" id="IPR051449">
    <property type="entry name" value="ABC-2_transporter_component"/>
</dbReference>
<evidence type="ECO:0000256" key="5">
    <source>
        <dbReference type="ARBA" id="ARBA00023136"/>
    </source>
</evidence>
<evidence type="ECO:0000256" key="2">
    <source>
        <dbReference type="ARBA" id="ARBA00022475"/>
    </source>
</evidence>
<evidence type="ECO:0000256" key="4">
    <source>
        <dbReference type="ARBA" id="ARBA00022989"/>
    </source>
</evidence>
<accession>A0A9D9IHB3</accession>
<dbReference type="Gene3D" id="3.40.1710.10">
    <property type="entry name" value="abc type-2 transporter like domain"/>
    <property type="match status" value="1"/>
</dbReference>
<dbReference type="PANTHER" id="PTHR30294:SF46">
    <property type="entry name" value="ABC TRANSPORTER PERMEASE"/>
    <property type="match status" value="1"/>
</dbReference>
<keyword evidence="3 6" id="KW-0812">Transmembrane</keyword>
<dbReference type="GO" id="GO:0005886">
    <property type="term" value="C:plasma membrane"/>
    <property type="evidence" value="ECO:0007669"/>
    <property type="project" value="UniProtKB-SubCell"/>
</dbReference>
<dbReference type="PANTHER" id="PTHR30294">
    <property type="entry name" value="MEMBRANE COMPONENT OF ABC TRANSPORTER YHHJ-RELATED"/>
    <property type="match status" value="1"/>
</dbReference>
<organism evidence="8 9">
    <name type="scientific">Candidatus Cryptobacteroides faecavium</name>
    <dbReference type="NCBI Taxonomy" id="2840762"/>
    <lineage>
        <taxon>Bacteria</taxon>
        <taxon>Pseudomonadati</taxon>
        <taxon>Bacteroidota</taxon>
        <taxon>Bacteroidia</taxon>
        <taxon>Bacteroidales</taxon>
        <taxon>Candidatus Cryptobacteroides</taxon>
    </lineage>
</organism>
<keyword evidence="2" id="KW-1003">Cell membrane</keyword>
<evidence type="ECO:0000313" key="8">
    <source>
        <dbReference type="EMBL" id="MBO8471656.1"/>
    </source>
</evidence>
<dbReference type="Pfam" id="PF12698">
    <property type="entry name" value="ABC2_membrane_3"/>
    <property type="match status" value="1"/>
</dbReference>
<dbReference type="GO" id="GO:0140359">
    <property type="term" value="F:ABC-type transporter activity"/>
    <property type="evidence" value="ECO:0007669"/>
    <property type="project" value="InterPro"/>
</dbReference>
<gene>
    <name evidence="8" type="ORF">IAB82_07690</name>
</gene>
<evidence type="ECO:0000256" key="6">
    <source>
        <dbReference type="SAM" id="Phobius"/>
    </source>
</evidence>
<feature type="transmembrane region" description="Helical" evidence="6">
    <location>
        <begin position="191"/>
        <end position="215"/>
    </location>
</feature>
<dbReference type="AlphaFoldDB" id="A0A9D9IHB3"/>
<feature type="transmembrane region" description="Helical" evidence="6">
    <location>
        <begin position="31"/>
        <end position="50"/>
    </location>
</feature>
<evidence type="ECO:0000256" key="3">
    <source>
        <dbReference type="ARBA" id="ARBA00022692"/>
    </source>
</evidence>
<feature type="domain" description="ABC-2 type transporter transmembrane" evidence="7">
    <location>
        <begin position="33"/>
        <end position="386"/>
    </location>
</feature>
<comment type="subcellular location">
    <subcellularLocation>
        <location evidence="1">Cell membrane</location>
        <topology evidence="1">Multi-pass membrane protein</topology>
    </subcellularLocation>
</comment>
<dbReference type="InterPro" id="IPR013525">
    <property type="entry name" value="ABC2_TM"/>
</dbReference>
<keyword evidence="4 6" id="KW-1133">Transmembrane helix</keyword>
<reference evidence="8" key="2">
    <citation type="journal article" date="2021" name="PeerJ">
        <title>Extensive microbial diversity within the chicken gut microbiome revealed by metagenomics and culture.</title>
        <authorList>
            <person name="Gilroy R."/>
            <person name="Ravi A."/>
            <person name="Getino M."/>
            <person name="Pursley I."/>
            <person name="Horton D.L."/>
            <person name="Alikhan N.F."/>
            <person name="Baker D."/>
            <person name="Gharbi K."/>
            <person name="Hall N."/>
            <person name="Watson M."/>
            <person name="Adriaenssens E.M."/>
            <person name="Foster-Nyarko E."/>
            <person name="Jarju S."/>
            <person name="Secka A."/>
            <person name="Antonio M."/>
            <person name="Oren A."/>
            <person name="Chaudhuri R.R."/>
            <person name="La Ragione R."/>
            <person name="Hildebrand F."/>
            <person name="Pallen M.J."/>
        </authorList>
    </citation>
    <scope>NUCLEOTIDE SEQUENCE</scope>
    <source>
        <strain evidence="8">B2-22910</strain>
    </source>
</reference>
<reference evidence="8" key="1">
    <citation type="submission" date="2020-10" db="EMBL/GenBank/DDBJ databases">
        <authorList>
            <person name="Gilroy R."/>
        </authorList>
    </citation>
    <scope>NUCLEOTIDE SEQUENCE</scope>
    <source>
        <strain evidence="8">B2-22910</strain>
    </source>
</reference>
<feature type="transmembrane region" description="Helical" evidence="6">
    <location>
        <begin position="250"/>
        <end position="271"/>
    </location>
</feature>
<comment type="caution">
    <text evidence="8">The sequence shown here is derived from an EMBL/GenBank/DDBJ whole genome shotgun (WGS) entry which is preliminary data.</text>
</comment>
<evidence type="ECO:0000259" key="7">
    <source>
        <dbReference type="Pfam" id="PF12698"/>
    </source>
</evidence>
<feature type="transmembrane region" description="Helical" evidence="6">
    <location>
        <begin position="310"/>
        <end position="329"/>
    </location>
</feature>
<sequence>MKNRLTYTGQWISDWYSIFIRELRHIFSDSGVMVIFFLAGLAYPLLYGLIYSNGSVDDMPVAVVDRSGSSSSRQFVRDLDATRELSVAFSCAEMPEAEKLLQQRKVKGIVMIPEDFDDRLAQMQQATVSTYADMSSFLYYKNLTMGANHVMLSTMHDIQAERFSAAGYSPQQVSQLVSPLRYEENIPYNRTFSYGIFFLSAVLLIVIQQTMFYGVSMLTGTMREENRSFAVLPDRYNGHGISRTVMGRGAAYWLIYMAIGTYVAAIVPRIFSLPQNCSFADIFVLLLFYVSACVVFSFTFSTVIRRRETVFVLFLFMSPICLFLTGFSWPVTSFPGFWRVFSYIFPSTFAVQAFINMNTAGAGLAMAAPQIAALTIQIIVYYILSCLAVFVENRLIHRSRMAGPSAGGIS</sequence>
<proteinExistence type="predicted"/>
<feature type="transmembrane region" description="Helical" evidence="6">
    <location>
        <begin position="367"/>
        <end position="391"/>
    </location>
</feature>
<keyword evidence="5 6" id="KW-0472">Membrane</keyword>
<evidence type="ECO:0000313" key="9">
    <source>
        <dbReference type="Proteomes" id="UP000823603"/>
    </source>
</evidence>
<feature type="transmembrane region" description="Helical" evidence="6">
    <location>
        <begin position="283"/>
        <end position="304"/>
    </location>
</feature>
<dbReference type="EMBL" id="JADIMB010000114">
    <property type="protein sequence ID" value="MBO8471656.1"/>
    <property type="molecule type" value="Genomic_DNA"/>
</dbReference>
<protein>
    <submittedName>
        <fullName evidence="8">ABC transporter permease</fullName>
    </submittedName>
</protein>